<feature type="domain" description="MPN" evidence="6">
    <location>
        <begin position="39"/>
        <end position="163"/>
    </location>
</feature>
<dbReference type="Pfam" id="PF04002">
    <property type="entry name" value="RadC"/>
    <property type="match status" value="1"/>
</dbReference>
<proteinExistence type="predicted"/>
<accession>A0ABT1N8X5</accession>
<comment type="caution">
    <text evidence="7">The sequence shown here is derived from an EMBL/GenBank/DDBJ whole genome shotgun (WGS) entry which is preliminary data.</text>
</comment>
<protein>
    <submittedName>
        <fullName evidence="7">DNA repair protein RadC</fullName>
    </submittedName>
</protein>
<evidence type="ECO:0000256" key="4">
    <source>
        <dbReference type="ARBA" id="ARBA00022833"/>
    </source>
</evidence>
<evidence type="ECO:0000256" key="3">
    <source>
        <dbReference type="ARBA" id="ARBA00022801"/>
    </source>
</evidence>
<keyword evidence="1" id="KW-0645">Protease</keyword>
<dbReference type="InterPro" id="IPR001405">
    <property type="entry name" value="UPF0758"/>
</dbReference>
<evidence type="ECO:0000256" key="1">
    <source>
        <dbReference type="ARBA" id="ARBA00022670"/>
    </source>
</evidence>
<dbReference type="Gene3D" id="3.40.140.10">
    <property type="entry name" value="Cytidine Deaminase, domain 2"/>
    <property type="match status" value="1"/>
</dbReference>
<dbReference type="InterPro" id="IPR025657">
    <property type="entry name" value="RadC_JAB"/>
</dbReference>
<dbReference type="PANTHER" id="PTHR30471">
    <property type="entry name" value="DNA REPAIR PROTEIN RADC"/>
    <property type="match status" value="1"/>
</dbReference>
<sequence>MLIDLNNIDAKEIAAILPENVILEQAAAYMAQNLKKGEALTSPDKARELVRTLLFNKERETFIVLLLDTQNRYIDHEVLFEGTIDQASVYPREVVKYALDYNAKAVFLAHNHPSGKAEESAADKRITRLICDALSLIDVNVLDHFIVGTQSDEILSFAEKGWL</sequence>
<evidence type="ECO:0000259" key="6">
    <source>
        <dbReference type="PROSITE" id="PS50249"/>
    </source>
</evidence>
<evidence type="ECO:0000256" key="5">
    <source>
        <dbReference type="ARBA" id="ARBA00023049"/>
    </source>
</evidence>
<keyword evidence="5" id="KW-0482">Metalloprotease</keyword>
<evidence type="ECO:0000256" key="2">
    <source>
        <dbReference type="ARBA" id="ARBA00022723"/>
    </source>
</evidence>
<evidence type="ECO:0000313" key="8">
    <source>
        <dbReference type="Proteomes" id="UP001524460"/>
    </source>
</evidence>
<dbReference type="NCBIfam" id="TIGR00608">
    <property type="entry name" value="radc"/>
    <property type="match status" value="1"/>
</dbReference>
<dbReference type="RefSeq" id="WP_255044365.1">
    <property type="nucleotide sequence ID" value="NZ_JANEYT010000063.1"/>
</dbReference>
<dbReference type="PANTHER" id="PTHR30471:SF3">
    <property type="entry name" value="UPF0758 PROTEIN YEES-RELATED"/>
    <property type="match status" value="1"/>
</dbReference>
<evidence type="ECO:0000313" key="7">
    <source>
        <dbReference type="EMBL" id="MCQ1060284.1"/>
    </source>
</evidence>
<dbReference type="PROSITE" id="PS50249">
    <property type="entry name" value="MPN"/>
    <property type="match status" value="1"/>
</dbReference>
<organism evidence="7 8">
    <name type="scientific">Photobacterium pectinilyticum</name>
    <dbReference type="NCBI Taxonomy" id="2906793"/>
    <lineage>
        <taxon>Bacteria</taxon>
        <taxon>Pseudomonadati</taxon>
        <taxon>Pseudomonadota</taxon>
        <taxon>Gammaproteobacteria</taxon>
        <taxon>Vibrionales</taxon>
        <taxon>Vibrionaceae</taxon>
        <taxon>Photobacterium</taxon>
    </lineage>
</organism>
<keyword evidence="2" id="KW-0479">Metal-binding</keyword>
<name>A0ABT1N8X5_9GAMM</name>
<dbReference type="Proteomes" id="UP001524460">
    <property type="component" value="Unassembled WGS sequence"/>
</dbReference>
<dbReference type="EMBL" id="JANEYT010000063">
    <property type="protein sequence ID" value="MCQ1060284.1"/>
    <property type="molecule type" value="Genomic_DNA"/>
</dbReference>
<dbReference type="InterPro" id="IPR037518">
    <property type="entry name" value="MPN"/>
</dbReference>
<keyword evidence="3" id="KW-0378">Hydrolase</keyword>
<keyword evidence="8" id="KW-1185">Reference proteome</keyword>
<dbReference type="InterPro" id="IPR020891">
    <property type="entry name" value="UPF0758_CS"/>
</dbReference>
<keyword evidence="4" id="KW-0862">Zinc</keyword>
<dbReference type="CDD" id="cd08071">
    <property type="entry name" value="MPN_DUF2466"/>
    <property type="match status" value="1"/>
</dbReference>
<gene>
    <name evidence="7" type="primary">radC</name>
    <name evidence="7" type="ORF">NHN17_19760</name>
</gene>
<dbReference type="PROSITE" id="PS01302">
    <property type="entry name" value="UPF0758"/>
    <property type="match status" value="1"/>
</dbReference>
<reference evidence="7 8" key="1">
    <citation type="submission" date="2022-07" db="EMBL/GenBank/DDBJ databases">
        <title>Photobacterium pectinilyticum sp. nov., a marine bacterium isolated from surface seawater of Qingdao offshore.</title>
        <authorList>
            <person name="Wang X."/>
        </authorList>
    </citation>
    <scope>NUCLEOTIDE SEQUENCE [LARGE SCALE GENOMIC DNA]</scope>
    <source>
        <strain evidence="7 8">ZSDE20</strain>
    </source>
</reference>